<accession>A0A6G1HRV3</accession>
<keyword evidence="2" id="KW-1185">Reference proteome</keyword>
<protein>
    <submittedName>
        <fullName evidence="1">Uncharacterized protein</fullName>
    </submittedName>
</protein>
<dbReference type="AlphaFoldDB" id="A0A6G1HRV3"/>
<proteinExistence type="predicted"/>
<evidence type="ECO:0000313" key="1">
    <source>
        <dbReference type="EMBL" id="KAF2398750.1"/>
    </source>
</evidence>
<organism evidence="1 2">
    <name type="scientific">Trichodelitschia bisporula</name>
    <dbReference type="NCBI Taxonomy" id="703511"/>
    <lineage>
        <taxon>Eukaryota</taxon>
        <taxon>Fungi</taxon>
        <taxon>Dikarya</taxon>
        <taxon>Ascomycota</taxon>
        <taxon>Pezizomycotina</taxon>
        <taxon>Dothideomycetes</taxon>
        <taxon>Dothideomycetes incertae sedis</taxon>
        <taxon>Phaeotrichales</taxon>
        <taxon>Phaeotrichaceae</taxon>
        <taxon>Trichodelitschia</taxon>
    </lineage>
</organism>
<dbReference type="EMBL" id="ML996699">
    <property type="protein sequence ID" value="KAF2398750.1"/>
    <property type="molecule type" value="Genomic_DNA"/>
</dbReference>
<reference evidence="1" key="1">
    <citation type="journal article" date="2020" name="Stud. Mycol.">
        <title>101 Dothideomycetes genomes: a test case for predicting lifestyles and emergence of pathogens.</title>
        <authorList>
            <person name="Haridas S."/>
            <person name="Albert R."/>
            <person name="Binder M."/>
            <person name="Bloem J."/>
            <person name="Labutti K."/>
            <person name="Salamov A."/>
            <person name="Andreopoulos B."/>
            <person name="Baker S."/>
            <person name="Barry K."/>
            <person name="Bills G."/>
            <person name="Bluhm B."/>
            <person name="Cannon C."/>
            <person name="Castanera R."/>
            <person name="Culley D."/>
            <person name="Daum C."/>
            <person name="Ezra D."/>
            <person name="Gonzalez J."/>
            <person name="Henrissat B."/>
            <person name="Kuo A."/>
            <person name="Liang C."/>
            <person name="Lipzen A."/>
            <person name="Lutzoni F."/>
            <person name="Magnuson J."/>
            <person name="Mondo S."/>
            <person name="Nolan M."/>
            <person name="Ohm R."/>
            <person name="Pangilinan J."/>
            <person name="Park H.-J."/>
            <person name="Ramirez L."/>
            <person name="Alfaro M."/>
            <person name="Sun H."/>
            <person name="Tritt A."/>
            <person name="Yoshinaga Y."/>
            <person name="Zwiers L.-H."/>
            <person name="Turgeon B."/>
            <person name="Goodwin S."/>
            <person name="Spatafora J."/>
            <person name="Crous P."/>
            <person name="Grigoriev I."/>
        </authorList>
    </citation>
    <scope>NUCLEOTIDE SEQUENCE</scope>
    <source>
        <strain evidence="1">CBS 262.69</strain>
    </source>
</reference>
<sequence>MGVDKCLDSFSRHIYSRVDLPFEGKVEPDQLYQLQFHSSPCPPCACGMGGYVCSAPAPPSVQSRYLAHMRERPVSSSPPLWGTLPSDARVLYYVELMQHAAGPMIQLQCSSSDDGFPTLPSRPTRIACSTQPVFHHHSSPMQSDSLLVVDNEPFWVHAATSRPRMGVQSFEFADARLRRHTPQSKIDYVASAVWLNGELAASLPDCRRPGL</sequence>
<dbReference type="Proteomes" id="UP000799640">
    <property type="component" value="Unassembled WGS sequence"/>
</dbReference>
<name>A0A6G1HRV3_9PEZI</name>
<gene>
    <name evidence="1" type="ORF">EJ06DRAFT_90598</name>
</gene>
<evidence type="ECO:0000313" key="2">
    <source>
        <dbReference type="Proteomes" id="UP000799640"/>
    </source>
</evidence>